<dbReference type="EMBL" id="AEWJ01000041">
    <property type="protein sequence ID" value="EGD58497.1"/>
    <property type="molecule type" value="Genomic_DNA"/>
</dbReference>
<organism evidence="3 4">
    <name type="scientific">Novosphingobium nitrogenifigens DSM 19370</name>
    <dbReference type="NCBI Taxonomy" id="983920"/>
    <lineage>
        <taxon>Bacteria</taxon>
        <taxon>Pseudomonadati</taxon>
        <taxon>Pseudomonadota</taxon>
        <taxon>Alphaproteobacteria</taxon>
        <taxon>Sphingomonadales</taxon>
        <taxon>Sphingomonadaceae</taxon>
        <taxon>Novosphingobium</taxon>
    </lineage>
</organism>
<protein>
    <recommendedName>
        <fullName evidence="2">PilZ domain-containing protein</fullName>
    </recommendedName>
</protein>
<dbReference type="AlphaFoldDB" id="F1ZA95"/>
<proteinExistence type="predicted"/>
<reference evidence="3 4" key="1">
    <citation type="journal article" date="2012" name="J. Bacteriol.">
        <title>Draft Genome Sequence of Novosphingobium nitrogenifigens Y88T.</title>
        <authorList>
            <person name="Strabala T.J."/>
            <person name="Macdonald L."/>
            <person name="Liu V."/>
            <person name="Smit A.M."/>
        </authorList>
    </citation>
    <scope>NUCLEOTIDE SEQUENCE [LARGE SCALE GENOMIC DNA]</scope>
    <source>
        <strain evidence="3 4">DSM 19370</strain>
    </source>
</reference>
<dbReference type="Gene3D" id="2.40.10.220">
    <property type="entry name" value="predicted glycosyltransferase like domains"/>
    <property type="match status" value="1"/>
</dbReference>
<accession>F1ZA95</accession>
<dbReference type="Proteomes" id="UP000004728">
    <property type="component" value="Unassembled WGS sequence"/>
</dbReference>
<feature type="region of interest" description="Disordered" evidence="1">
    <location>
        <begin position="1"/>
        <end position="27"/>
    </location>
</feature>
<evidence type="ECO:0000313" key="3">
    <source>
        <dbReference type="EMBL" id="EGD58497.1"/>
    </source>
</evidence>
<gene>
    <name evidence="3" type="ORF">Y88_0553</name>
</gene>
<dbReference type="STRING" id="983920.Y88_0553"/>
<dbReference type="GO" id="GO:0035438">
    <property type="term" value="F:cyclic-di-GMP binding"/>
    <property type="evidence" value="ECO:0007669"/>
    <property type="project" value="InterPro"/>
</dbReference>
<name>F1ZA95_9SPHN</name>
<evidence type="ECO:0000256" key="1">
    <source>
        <dbReference type="SAM" id="MobiDB-lite"/>
    </source>
</evidence>
<sequence length="125" mass="13761">MSTTWNDSRFGPGSYEHSSQEDRSAPRVRVHITASLRPSGARGFSTTVRDLSLGGFTASSPGRLQPQNRCWITFPGFEAMQAEVIWWEAGIVGAAFDTMLHPAIFEEIVNRHSNLGLSLDPDQPS</sequence>
<dbReference type="SUPFAM" id="SSF141371">
    <property type="entry name" value="PilZ domain-like"/>
    <property type="match status" value="1"/>
</dbReference>
<dbReference type="InParanoid" id="F1ZA95"/>
<dbReference type="HOGENOM" id="CLU_168246_0_0_5"/>
<dbReference type="Pfam" id="PF07238">
    <property type="entry name" value="PilZ"/>
    <property type="match status" value="1"/>
</dbReference>
<dbReference type="InterPro" id="IPR009875">
    <property type="entry name" value="PilZ_domain"/>
</dbReference>
<evidence type="ECO:0000259" key="2">
    <source>
        <dbReference type="Pfam" id="PF07238"/>
    </source>
</evidence>
<evidence type="ECO:0000313" key="4">
    <source>
        <dbReference type="Proteomes" id="UP000004728"/>
    </source>
</evidence>
<dbReference type="OrthoDB" id="9795572at2"/>
<feature type="domain" description="PilZ" evidence="2">
    <location>
        <begin position="22"/>
        <end position="99"/>
    </location>
</feature>
<dbReference type="RefSeq" id="WP_008066700.1">
    <property type="nucleotide sequence ID" value="NZ_AQWK01000002.1"/>
</dbReference>
<comment type="caution">
    <text evidence="3">The sequence shown here is derived from an EMBL/GenBank/DDBJ whole genome shotgun (WGS) entry which is preliminary data.</text>
</comment>
<keyword evidence="4" id="KW-1185">Reference proteome</keyword>